<evidence type="ECO:0000256" key="1">
    <source>
        <dbReference type="SAM" id="Phobius"/>
    </source>
</evidence>
<gene>
    <name evidence="2" type="ORF">PFY00_09935</name>
</gene>
<comment type="caution">
    <text evidence="2">The sequence shown here is derived from an EMBL/GenBank/DDBJ whole genome shotgun (WGS) entry which is preliminary data.</text>
</comment>
<feature type="transmembrane region" description="Helical" evidence="1">
    <location>
        <begin position="74"/>
        <end position="92"/>
    </location>
</feature>
<keyword evidence="1" id="KW-0812">Transmembrane</keyword>
<dbReference type="Proteomes" id="UP001210720">
    <property type="component" value="Unassembled WGS sequence"/>
</dbReference>
<keyword evidence="3" id="KW-1185">Reference proteome</keyword>
<name>A0ABT4XSV4_9RHOB</name>
<dbReference type="RefSeq" id="WP_271432402.1">
    <property type="nucleotide sequence ID" value="NZ_JAQIOY010000003.1"/>
</dbReference>
<proteinExistence type="predicted"/>
<evidence type="ECO:0000313" key="2">
    <source>
        <dbReference type="EMBL" id="MDA7425046.1"/>
    </source>
</evidence>
<protein>
    <submittedName>
        <fullName evidence="2">Uncharacterized protein</fullName>
    </submittedName>
</protein>
<keyword evidence="1" id="KW-1133">Transmembrane helix</keyword>
<reference evidence="2 3" key="1">
    <citation type="submission" date="2023-01" db="EMBL/GenBank/DDBJ databases">
        <title>Thalassococcus onchidii sp. nov., isolated from a marine invertebrate from the South China Sea.</title>
        <authorList>
            <person name="Xu S."/>
            <person name="Liu Z."/>
            <person name="Xu Y."/>
        </authorList>
    </citation>
    <scope>NUCLEOTIDE SEQUENCE [LARGE SCALE GENOMIC DNA]</scope>
    <source>
        <strain evidence="2 3">KCTC 32084</strain>
    </source>
</reference>
<dbReference type="EMBL" id="JAQIOY010000003">
    <property type="protein sequence ID" value="MDA7425046.1"/>
    <property type="molecule type" value="Genomic_DNA"/>
</dbReference>
<feature type="transmembrane region" description="Helical" evidence="1">
    <location>
        <begin position="6"/>
        <end position="23"/>
    </location>
</feature>
<sequence length="97" mass="11336">MQNNPYLLLFGLFFALYLGGQSWQRRRVKRAARDLPTRMQRLLGPEPEFAPPEDVPEALQDYANLHRRAGRIKLCVWGLAFVWLAYAAFLVLRKQFS</sequence>
<evidence type="ECO:0000313" key="3">
    <source>
        <dbReference type="Proteomes" id="UP001210720"/>
    </source>
</evidence>
<accession>A0ABT4XSV4</accession>
<organism evidence="2 3">
    <name type="scientific">Thalassococcus lentus</name>
    <dbReference type="NCBI Taxonomy" id="1210524"/>
    <lineage>
        <taxon>Bacteria</taxon>
        <taxon>Pseudomonadati</taxon>
        <taxon>Pseudomonadota</taxon>
        <taxon>Alphaproteobacteria</taxon>
        <taxon>Rhodobacterales</taxon>
        <taxon>Roseobacteraceae</taxon>
        <taxon>Thalassococcus</taxon>
    </lineage>
</organism>
<keyword evidence="1" id="KW-0472">Membrane</keyword>